<dbReference type="PANTHER" id="PTHR10443">
    <property type="entry name" value="MICROSOMAL DIPEPTIDASE"/>
    <property type="match status" value="1"/>
</dbReference>
<dbReference type="OrthoDB" id="9804920at2"/>
<dbReference type="CDD" id="cd01301">
    <property type="entry name" value="rDP_like"/>
    <property type="match status" value="1"/>
</dbReference>
<dbReference type="Pfam" id="PF01244">
    <property type="entry name" value="Peptidase_M19"/>
    <property type="match status" value="1"/>
</dbReference>
<dbReference type="InterPro" id="IPR000180">
    <property type="entry name" value="Dipep_AS"/>
</dbReference>
<dbReference type="PROSITE" id="PS00869">
    <property type="entry name" value="RENAL_DIPEPTIDASE_1"/>
    <property type="match status" value="1"/>
</dbReference>
<dbReference type="Proteomes" id="UP000244240">
    <property type="component" value="Unassembled WGS sequence"/>
</dbReference>
<dbReference type="EMBL" id="QBKR01000015">
    <property type="protein sequence ID" value="PTX58671.1"/>
    <property type="molecule type" value="Genomic_DNA"/>
</dbReference>
<dbReference type="RefSeq" id="WP_108024308.1">
    <property type="nucleotide sequence ID" value="NZ_QBKR01000015.1"/>
</dbReference>
<sequence length="317" mass="35680">MYWIDGHCDVLFKLWKNKEDGLDFYGNGRKNGLDVTWSGVRKSRVLLQVFAVFVPPEVPRSQSWQVALDQVDRFYEEVVKEADRLRPVFSGEDLKDLKRKGGRIGGLLSLEGADALQGSLSHLRLLYRLGVRQVGLTWNHANEAADGIEEERGGGLTRFGKQLVAEMDRLGMVLDVSHLSVKGFWDVMETGIPVVASHSNTRAVCSHPRNLLDDQVRALVRNDGLIGVTFVPRFIHDDPDAATVDGILRHIEHICSLGGENRIAFGSDFDGIDQKVPGLEGSEALTMLGEELLKRYPEPLVRKWCGENWYDFYIRHL</sequence>
<evidence type="ECO:0000313" key="2">
    <source>
        <dbReference type="Proteomes" id="UP000244240"/>
    </source>
</evidence>
<dbReference type="InterPro" id="IPR032466">
    <property type="entry name" value="Metal_Hydrolase"/>
</dbReference>
<dbReference type="InterPro" id="IPR008257">
    <property type="entry name" value="Pept_M19"/>
</dbReference>
<evidence type="ECO:0000313" key="1">
    <source>
        <dbReference type="EMBL" id="PTX58671.1"/>
    </source>
</evidence>
<dbReference type="SUPFAM" id="SSF51556">
    <property type="entry name" value="Metallo-dependent hydrolases"/>
    <property type="match status" value="1"/>
</dbReference>
<proteinExistence type="predicted"/>
<dbReference type="GO" id="GO:0070573">
    <property type="term" value="F:metallodipeptidase activity"/>
    <property type="evidence" value="ECO:0007669"/>
    <property type="project" value="InterPro"/>
</dbReference>
<dbReference type="PANTHER" id="PTHR10443:SF12">
    <property type="entry name" value="DIPEPTIDASE"/>
    <property type="match status" value="1"/>
</dbReference>
<accession>A0A2T6BRF7</accession>
<name>A0A2T6BRF7_9BACL</name>
<keyword evidence="2" id="KW-1185">Reference proteome</keyword>
<dbReference type="PROSITE" id="PS51365">
    <property type="entry name" value="RENAL_DIPEPTIDASE_2"/>
    <property type="match status" value="1"/>
</dbReference>
<dbReference type="GO" id="GO:0006508">
    <property type="term" value="P:proteolysis"/>
    <property type="evidence" value="ECO:0007669"/>
    <property type="project" value="InterPro"/>
</dbReference>
<protein>
    <submittedName>
        <fullName evidence="1">Membrane dipeptidase</fullName>
    </submittedName>
</protein>
<gene>
    <name evidence="1" type="ORF">C8P63_11569</name>
</gene>
<reference evidence="1 2" key="1">
    <citation type="submission" date="2018-04" db="EMBL/GenBank/DDBJ databases">
        <title>Genomic Encyclopedia of Archaeal and Bacterial Type Strains, Phase II (KMG-II): from individual species to whole genera.</title>
        <authorList>
            <person name="Goeker M."/>
        </authorList>
    </citation>
    <scope>NUCLEOTIDE SEQUENCE [LARGE SCALE GENOMIC DNA]</scope>
    <source>
        <strain evidence="1 2">DSM 45787</strain>
    </source>
</reference>
<organism evidence="1 2">
    <name type="scientific">Melghirimyces profundicolus</name>
    <dbReference type="NCBI Taxonomy" id="1242148"/>
    <lineage>
        <taxon>Bacteria</taxon>
        <taxon>Bacillati</taxon>
        <taxon>Bacillota</taxon>
        <taxon>Bacilli</taxon>
        <taxon>Bacillales</taxon>
        <taxon>Thermoactinomycetaceae</taxon>
        <taxon>Melghirimyces</taxon>
    </lineage>
</organism>
<dbReference type="Gene3D" id="3.20.20.140">
    <property type="entry name" value="Metal-dependent hydrolases"/>
    <property type="match status" value="1"/>
</dbReference>
<comment type="caution">
    <text evidence="1">The sequence shown here is derived from an EMBL/GenBank/DDBJ whole genome shotgun (WGS) entry which is preliminary data.</text>
</comment>
<dbReference type="AlphaFoldDB" id="A0A2T6BRF7"/>